<evidence type="ECO:0000313" key="8">
    <source>
        <dbReference type="Proteomes" id="UP001595530"/>
    </source>
</evidence>
<evidence type="ECO:0000256" key="1">
    <source>
        <dbReference type="ARBA" id="ARBA00004651"/>
    </source>
</evidence>
<feature type="transmembrane region" description="Helical" evidence="6">
    <location>
        <begin position="316"/>
        <end position="335"/>
    </location>
</feature>
<dbReference type="PANTHER" id="PTHR30482:SF5">
    <property type="entry name" value="ABC TRANSPORTER PERMEASE PROTEIN"/>
    <property type="match status" value="1"/>
</dbReference>
<dbReference type="Pfam" id="PF02653">
    <property type="entry name" value="BPD_transp_2"/>
    <property type="match status" value="1"/>
</dbReference>
<feature type="transmembrane region" description="Helical" evidence="6">
    <location>
        <begin position="182"/>
        <end position="200"/>
    </location>
</feature>
<evidence type="ECO:0000313" key="7">
    <source>
        <dbReference type="EMBL" id="MFC3108421.1"/>
    </source>
</evidence>
<name>A0ABV7F3Y8_9BURK</name>
<dbReference type="PANTHER" id="PTHR30482">
    <property type="entry name" value="HIGH-AFFINITY BRANCHED-CHAIN AMINO ACID TRANSPORT SYSTEM PERMEASE"/>
    <property type="match status" value="1"/>
</dbReference>
<feature type="transmembrane region" description="Helical" evidence="6">
    <location>
        <begin position="100"/>
        <end position="123"/>
    </location>
</feature>
<keyword evidence="8" id="KW-1185">Reference proteome</keyword>
<comment type="subcellular location">
    <subcellularLocation>
        <location evidence="1">Cell membrane</location>
        <topology evidence="1">Multi-pass membrane protein</topology>
    </subcellularLocation>
</comment>
<evidence type="ECO:0000256" key="4">
    <source>
        <dbReference type="ARBA" id="ARBA00022989"/>
    </source>
</evidence>
<gene>
    <name evidence="7" type="ORF">ACFOFO_10680</name>
</gene>
<evidence type="ECO:0000256" key="5">
    <source>
        <dbReference type="ARBA" id="ARBA00023136"/>
    </source>
</evidence>
<keyword evidence="2" id="KW-1003">Cell membrane</keyword>
<dbReference type="RefSeq" id="WP_390327745.1">
    <property type="nucleotide sequence ID" value="NZ_JBHRTP010000031.1"/>
</dbReference>
<comment type="caution">
    <text evidence="7">The sequence shown here is derived from an EMBL/GenBank/DDBJ whole genome shotgun (WGS) entry which is preliminary data.</text>
</comment>
<organism evidence="7 8">
    <name type="scientific">Undibacterium arcticum</name>
    <dbReference type="NCBI Taxonomy" id="1762892"/>
    <lineage>
        <taxon>Bacteria</taxon>
        <taxon>Pseudomonadati</taxon>
        <taxon>Pseudomonadota</taxon>
        <taxon>Betaproteobacteria</taxon>
        <taxon>Burkholderiales</taxon>
        <taxon>Oxalobacteraceae</taxon>
        <taxon>Undibacterium</taxon>
    </lineage>
</organism>
<evidence type="ECO:0000256" key="3">
    <source>
        <dbReference type="ARBA" id="ARBA00022692"/>
    </source>
</evidence>
<feature type="transmembrane region" description="Helical" evidence="6">
    <location>
        <begin position="264"/>
        <end position="296"/>
    </location>
</feature>
<keyword evidence="5 6" id="KW-0472">Membrane</keyword>
<keyword evidence="3 6" id="KW-0812">Transmembrane</keyword>
<keyword evidence="4 6" id="KW-1133">Transmembrane helix</keyword>
<feature type="transmembrane region" description="Helical" evidence="6">
    <location>
        <begin position="49"/>
        <end position="69"/>
    </location>
</feature>
<dbReference type="EMBL" id="JBHRTP010000031">
    <property type="protein sequence ID" value="MFC3108421.1"/>
    <property type="molecule type" value="Genomic_DNA"/>
</dbReference>
<evidence type="ECO:0000256" key="6">
    <source>
        <dbReference type="SAM" id="Phobius"/>
    </source>
</evidence>
<protein>
    <submittedName>
        <fullName evidence="7">Branched-chain amino acid ABC transporter permease</fullName>
    </submittedName>
</protein>
<accession>A0ABV7F3Y8</accession>
<sequence>MFYREAGQFKTTYVADSQIFPIRQDRVGIVTTLAIAFVLVPLIGSEYWFSAILIPFLVFALAALGLNILTGYAGQLSLGSAAFMAVGAYAAYNFQLRIDGMPILLSFILAGLCAALVGVMFGLPSLRIKGFYLAVATLAAQFFVVWALTKFPWFSNNSSSGVISAQKLEIFGYAIHTPMQKYLFVLVIVCVMALLAKNLVRSSTGRAWMAVRDMDVAAEVIGIPLMKTKLLAFAVSSFYCGVAGALYAFCYLGSVEPDGFSLDLSFRILFMIIVGGVGSILGAFLGSAFILLLPIFLDNLLPPLAALLHLPFTNAAVSHIQLMVFGGLIIFFLIVEPHGLARLWQIGKEKLRLWPFPH</sequence>
<reference evidence="8" key="1">
    <citation type="journal article" date="2019" name="Int. J. Syst. Evol. Microbiol.">
        <title>The Global Catalogue of Microorganisms (GCM) 10K type strain sequencing project: providing services to taxonomists for standard genome sequencing and annotation.</title>
        <authorList>
            <consortium name="The Broad Institute Genomics Platform"/>
            <consortium name="The Broad Institute Genome Sequencing Center for Infectious Disease"/>
            <person name="Wu L."/>
            <person name="Ma J."/>
        </authorList>
    </citation>
    <scope>NUCLEOTIDE SEQUENCE [LARGE SCALE GENOMIC DNA]</scope>
    <source>
        <strain evidence="8">KCTC 42986</strain>
    </source>
</reference>
<evidence type="ECO:0000256" key="2">
    <source>
        <dbReference type="ARBA" id="ARBA00022475"/>
    </source>
</evidence>
<dbReference type="CDD" id="cd06581">
    <property type="entry name" value="TM_PBP1_LivM_like"/>
    <property type="match status" value="1"/>
</dbReference>
<feature type="transmembrane region" description="Helical" evidence="6">
    <location>
        <begin position="27"/>
        <end position="43"/>
    </location>
</feature>
<feature type="transmembrane region" description="Helical" evidence="6">
    <location>
        <begin position="130"/>
        <end position="149"/>
    </location>
</feature>
<dbReference type="Proteomes" id="UP001595530">
    <property type="component" value="Unassembled WGS sequence"/>
</dbReference>
<dbReference type="InterPro" id="IPR043428">
    <property type="entry name" value="LivM-like"/>
</dbReference>
<proteinExistence type="predicted"/>
<feature type="transmembrane region" description="Helical" evidence="6">
    <location>
        <begin position="231"/>
        <end position="252"/>
    </location>
</feature>
<dbReference type="InterPro" id="IPR001851">
    <property type="entry name" value="ABC_transp_permease"/>
</dbReference>
<feature type="transmembrane region" description="Helical" evidence="6">
    <location>
        <begin position="76"/>
        <end position="94"/>
    </location>
</feature>